<sequence length="152" mass="17353">MAATTFRNPVIPGFNPDPSVAVVHDAGSATFLLCTSMFEFFLGCAIYFSKHLVNWSLIGHALTQRSQVEMRTIEPGTGSWASTLRHRPIDGRNGQGRFYLSNRVFHRYRPTMDASTYDESMLSCERRLIVVKDRVFPRGFYVYTDDIWDSDS</sequence>
<dbReference type="SUPFAM" id="SSF75005">
    <property type="entry name" value="Arabinanase/levansucrase/invertase"/>
    <property type="match status" value="1"/>
</dbReference>
<dbReference type="EMBL" id="MRCX01000012">
    <property type="protein sequence ID" value="RKK83652.1"/>
    <property type="molecule type" value="Genomic_DNA"/>
</dbReference>
<dbReference type="Gene3D" id="2.115.10.20">
    <property type="entry name" value="Glycosyl hydrolase domain, family 43"/>
    <property type="match status" value="1"/>
</dbReference>
<dbReference type="VEuPathDB" id="FungiDB:FOC1_g10004681"/>
<dbReference type="AlphaFoldDB" id="A0A420NTS0"/>
<dbReference type="GO" id="GO:0005975">
    <property type="term" value="P:carbohydrate metabolic process"/>
    <property type="evidence" value="ECO:0007669"/>
    <property type="project" value="InterPro"/>
</dbReference>
<proteinExistence type="inferred from homology"/>
<reference evidence="4 5" key="1">
    <citation type="journal article" date="2018" name="Sci. Rep.">
        <title>Characterisation of pathogen-specific regions and novel effector candidates in Fusarium oxysporum f. sp. cepae.</title>
        <authorList>
            <person name="Armitage A.D."/>
            <person name="Taylor A."/>
            <person name="Sobczyk M.K."/>
            <person name="Baxter L."/>
            <person name="Greenfield B.P."/>
            <person name="Bates H.J."/>
            <person name="Wilson F."/>
            <person name="Jackson A.C."/>
            <person name="Ott S."/>
            <person name="Harrison R.J."/>
            <person name="Clarkson J.P."/>
        </authorList>
    </citation>
    <scope>NUCLEOTIDE SEQUENCE [LARGE SCALE GENOMIC DNA]</scope>
    <source>
        <strain evidence="4 5">Fo_A13</strain>
    </source>
</reference>
<dbReference type="VEuPathDB" id="FungiDB:FOIG_06829"/>
<dbReference type="PANTHER" id="PTHR42812">
    <property type="entry name" value="BETA-XYLOSIDASE"/>
    <property type="match status" value="1"/>
</dbReference>
<name>A0A420NTS0_FUSOX</name>
<gene>
    <name evidence="4" type="ORF">BFJ69_g2391</name>
</gene>
<dbReference type="Pfam" id="PF04616">
    <property type="entry name" value="Glyco_hydro_43"/>
    <property type="match status" value="1"/>
</dbReference>
<evidence type="ECO:0000256" key="3">
    <source>
        <dbReference type="ARBA" id="ARBA00023295"/>
    </source>
</evidence>
<evidence type="ECO:0000256" key="1">
    <source>
        <dbReference type="ARBA" id="ARBA00009865"/>
    </source>
</evidence>
<dbReference type="InterPro" id="IPR023296">
    <property type="entry name" value="Glyco_hydro_beta-prop_sf"/>
</dbReference>
<dbReference type="VEuPathDB" id="FungiDB:FOMG_16715"/>
<evidence type="ECO:0000313" key="4">
    <source>
        <dbReference type="EMBL" id="RKK83652.1"/>
    </source>
</evidence>
<keyword evidence="3" id="KW-0326">Glycosidase</keyword>
<dbReference type="PANTHER" id="PTHR42812:SF16">
    <property type="entry name" value="HYDROLASE, PUTATIVE (AFU_ORTHOLOGUE AFUA_7G06110)-RELATED"/>
    <property type="match status" value="1"/>
</dbReference>
<comment type="similarity">
    <text evidence="1">Belongs to the glycosyl hydrolase 43 family.</text>
</comment>
<comment type="caution">
    <text evidence="4">The sequence shown here is derived from an EMBL/GenBank/DDBJ whole genome shotgun (WGS) entry which is preliminary data.</text>
</comment>
<dbReference type="Proteomes" id="UP000285084">
    <property type="component" value="Unassembled WGS sequence"/>
</dbReference>
<dbReference type="GO" id="GO:0004553">
    <property type="term" value="F:hydrolase activity, hydrolyzing O-glycosyl compounds"/>
    <property type="evidence" value="ECO:0007669"/>
    <property type="project" value="InterPro"/>
</dbReference>
<evidence type="ECO:0000256" key="2">
    <source>
        <dbReference type="ARBA" id="ARBA00022801"/>
    </source>
</evidence>
<protein>
    <recommendedName>
        <fullName evidence="6">Beta-xylosidase C-terminal Concanavalin A-like domain-containing protein</fullName>
    </recommendedName>
</protein>
<dbReference type="VEuPathDB" id="FungiDB:FOXG_15784"/>
<organism evidence="4 5">
    <name type="scientific">Fusarium oxysporum</name>
    <name type="common">Fusarium vascular wilt</name>
    <dbReference type="NCBI Taxonomy" id="5507"/>
    <lineage>
        <taxon>Eukaryota</taxon>
        <taxon>Fungi</taxon>
        <taxon>Dikarya</taxon>
        <taxon>Ascomycota</taxon>
        <taxon>Pezizomycotina</taxon>
        <taxon>Sordariomycetes</taxon>
        <taxon>Hypocreomycetidae</taxon>
        <taxon>Hypocreales</taxon>
        <taxon>Nectriaceae</taxon>
        <taxon>Fusarium</taxon>
        <taxon>Fusarium oxysporum species complex</taxon>
    </lineage>
</organism>
<dbReference type="VEuPathDB" id="FungiDB:FOZG_08080"/>
<dbReference type="VEuPathDB" id="FungiDB:FOC4_g10006939"/>
<accession>A0A420NTS0</accession>
<evidence type="ECO:0008006" key="6">
    <source>
        <dbReference type="Google" id="ProtNLM"/>
    </source>
</evidence>
<dbReference type="VEuPathDB" id="FungiDB:HZS61_014209"/>
<keyword evidence="2" id="KW-0378">Hydrolase</keyword>
<evidence type="ECO:0000313" key="5">
    <source>
        <dbReference type="Proteomes" id="UP000285084"/>
    </source>
</evidence>
<dbReference type="InterPro" id="IPR006710">
    <property type="entry name" value="Glyco_hydro_43"/>
</dbReference>
<dbReference type="InterPro" id="IPR051795">
    <property type="entry name" value="Glycosyl_Hydrlase_43"/>
</dbReference>